<accession>A0A1C9IE29</accession>
<evidence type="ECO:0000256" key="1">
    <source>
        <dbReference type="SAM" id="Phobius"/>
    </source>
</evidence>
<name>A0A1C9IE29_STRSU</name>
<feature type="transmembrane region" description="Helical" evidence="1">
    <location>
        <begin position="162"/>
        <end position="183"/>
    </location>
</feature>
<feature type="transmembrane region" description="Helical" evidence="1">
    <location>
        <begin position="67"/>
        <end position="91"/>
    </location>
</feature>
<feature type="transmembrane region" description="Helical" evidence="1">
    <location>
        <begin position="452"/>
        <end position="470"/>
    </location>
</feature>
<keyword evidence="1" id="KW-1133">Transmembrane helix</keyword>
<evidence type="ECO:0000313" key="2">
    <source>
        <dbReference type="EMBL" id="AOP02781.1"/>
    </source>
</evidence>
<feature type="transmembrane region" description="Helical" evidence="1">
    <location>
        <begin position="328"/>
        <end position="346"/>
    </location>
</feature>
<dbReference type="AlphaFoldDB" id="A0A1C9IE29"/>
<feature type="transmembrane region" description="Helical" evidence="1">
    <location>
        <begin position="12"/>
        <end position="31"/>
    </location>
</feature>
<gene>
    <name evidence="2" type="primary">cpsO</name>
    <name evidence="2" type="ORF">YS355-orf15</name>
    <name evidence="3" type="ORF">YS365-orf15</name>
</gene>
<feature type="transmembrane region" description="Helical" evidence="1">
    <location>
        <begin position="37"/>
        <end position="55"/>
    </location>
</feature>
<feature type="transmembrane region" description="Helical" evidence="1">
    <location>
        <begin position="231"/>
        <end position="248"/>
    </location>
</feature>
<sequence length="480" mass="55265">MLAIRFSRNSLFHTLSFSIVSIILLQALNLYVSDSAINFSIVQILSVITTLYFFYSLYTISRVEMRMFSLTSILMLITYLFNFGQMFLWTFGIHTEFELGKVPLFSNFPTPSSEQIYNALFFSLYCYFAMVLGICTIRVFQTKEKTRTVGTKNMNEELLKQSIYKVSILLGLIVVPLTFYKIFLTLSQSISYGYISLYYSDFSMNPLIARSEDYFFPVIVGLLIGSEYKKIRIAYSLFALYMILFLLAGERGNWFYKLIILVYMHNIYYRKISWRKFLRFAAISYVFLIFVGFIINVRNEGLSNISLNELVNAYTINQSPIIRFVQEMGTSLGITIMVMTFGRGVFSQFGNTYISSALTSFSSALATQLGINHVYLGNYLSQNLLKIRWGTGFNFFSEAFINGGWFGAFYLYLFGMLFAMLINNKSTKLNQYSSPVACAIVLSMMRDNSLNGFRMLVQVLLFTILLIIVVKNTLYKRIST</sequence>
<dbReference type="EMBL" id="KU665268">
    <property type="protein sequence ID" value="AOP02804.1"/>
    <property type="molecule type" value="Genomic_DNA"/>
</dbReference>
<feature type="transmembrane region" description="Helical" evidence="1">
    <location>
        <begin position="277"/>
        <end position="297"/>
    </location>
</feature>
<feature type="transmembrane region" description="Helical" evidence="1">
    <location>
        <begin position="116"/>
        <end position="141"/>
    </location>
</feature>
<reference evidence="2" key="1">
    <citation type="journal article" date="2016" name="Appl. Environ. Microbiol.">
        <title>Novel capsular polysaccharide Loci and new diagnostic tools for high-throughput capsular gene typing in Streptococcus suis.</title>
        <authorList>
            <person name="Zheng H."/>
            <person name="Bai X."/>
            <person name="Xu J."/>
        </authorList>
    </citation>
    <scope>NUCLEOTIDE SEQUENCE</scope>
    <source>
        <strain evidence="2">YS355</strain>
        <strain evidence="3">YS365</strain>
    </source>
</reference>
<keyword evidence="1" id="KW-0472">Membrane</keyword>
<organism evidence="2">
    <name type="scientific">Streptococcus suis</name>
    <dbReference type="NCBI Taxonomy" id="1307"/>
    <lineage>
        <taxon>Bacteria</taxon>
        <taxon>Bacillati</taxon>
        <taxon>Bacillota</taxon>
        <taxon>Bacilli</taxon>
        <taxon>Lactobacillales</taxon>
        <taxon>Streptococcaceae</taxon>
        <taxon>Streptococcus</taxon>
    </lineage>
</organism>
<evidence type="ECO:0000313" key="3">
    <source>
        <dbReference type="EMBL" id="AOP02804.1"/>
    </source>
</evidence>
<protein>
    <submittedName>
        <fullName evidence="2">Wzy</fullName>
    </submittedName>
</protein>
<proteinExistence type="predicted"/>
<dbReference type="InterPro" id="IPR029468">
    <property type="entry name" value="O-ag_pol_Wzy"/>
</dbReference>
<keyword evidence="1" id="KW-0812">Transmembrane</keyword>
<dbReference type="Pfam" id="PF14296">
    <property type="entry name" value="O-ag_pol_Wzy"/>
    <property type="match status" value="1"/>
</dbReference>
<feature type="transmembrane region" description="Helical" evidence="1">
    <location>
        <begin position="400"/>
        <end position="422"/>
    </location>
</feature>
<dbReference type="EMBL" id="KU665267">
    <property type="protein sequence ID" value="AOP02781.1"/>
    <property type="molecule type" value="Genomic_DNA"/>
</dbReference>